<evidence type="ECO:0000313" key="2">
    <source>
        <dbReference type="Proteomes" id="UP000789702"/>
    </source>
</evidence>
<name>A0ACA9KKR2_9GLOM</name>
<comment type="caution">
    <text evidence="1">The sequence shown here is derived from an EMBL/GenBank/DDBJ whole genome shotgun (WGS) entry which is preliminary data.</text>
</comment>
<dbReference type="Proteomes" id="UP000789702">
    <property type="component" value="Unassembled WGS sequence"/>
</dbReference>
<sequence length="42" mass="4821">MNQRLRQSSPESEPVPVFTSQSSSLMMLSQEEMDKLFGVNQF</sequence>
<organism evidence="1 2">
    <name type="scientific">Dentiscutata heterogama</name>
    <dbReference type="NCBI Taxonomy" id="1316150"/>
    <lineage>
        <taxon>Eukaryota</taxon>
        <taxon>Fungi</taxon>
        <taxon>Fungi incertae sedis</taxon>
        <taxon>Mucoromycota</taxon>
        <taxon>Glomeromycotina</taxon>
        <taxon>Glomeromycetes</taxon>
        <taxon>Diversisporales</taxon>
        <taxon>Gigasporaceae</taxon>
        <taxon>Dentiscutata</taxon>
    </lineage>
</organism>
<protein>
    <submittedName>
        <fullName evidence="1">3850_t:CDS:1</fullName>
    </submittedName>
</protein>
<reference evidence="1" key="1">
    <citation type="submission" date="2021-06" db="EMBL/GenBank/DDBJ databases">
        <authorList>
            <person name="Kallberg Y."/>
            <person name="Tangrot J."/>
            <person name="Rosling A."/>
        </authorList>
    </citation>
    <scope>NUCLEOTIDE SEQUENCE</scope>
    <source>
        <strain evidence="1">IL203A</strain>
    </source>
</reference>
<keyword evidence="2" id="KW-1185">Reference proteome</keyword>
<gene>
    <name evidence="1" type="ORF">DHETER_LOCUS1969</name>
</gene>
<evidence type="ECO:0000313" key="1">
    <source>
        <dbReference type="EMBL" id="CAG8477125.1"/>
    </source>
</evidence>
<dbReference type="EMBL" id="CAJVPU010001302">
    <property type="protein sequence ID" value="CAG8477125.1"/>
    <property type="molecule type" value="Genomic_DNA"/>
</dbReference>
<accession>A0ACA9KKR2</accession>
<proteinExistence type="predicted"/>